<evidence type="ECO:0000256" key="1">
    <source>
        <dbReference type="ARBA" id="ARBA00022737"/>
    </source>
</evidence>
<feature type="coiled-coil region" evidence="2">
    <location>
        <begin position="253"/>
        <end position="280"/>
    </location>
</feature>
<dbReference type="Proteomes" id="UP000290288">
    <property type="component" value="Unassembled WGS sequence"/>
</dbReference>
<name>A0A4Q2DM34_9AGAR</name>
<dbReference type="OrthoDB" id="3269932at2759"/>
<feature type="domain" description="Nephrocystin 3-like N-terminal" evidence="4">
    <location>
        <begin position="436"/>
        <end position="516"/>
    </location>
</feature>
<feature type="compositionally biased region" description="Gly residues" evidence="3">
    <location>
        <begin position="67"/>
        <end position="77"/>
    </location>
</feature>
<evidence type="ECO:0000313" key="5">
    <source>
        <dbReference type="EMBL" id="RXW20376.1"/>
    </source>
</evidence>
<organism evidence="5 6">
    <name type="scientific">Candolleomyces aberdarensis</name>
    <dbReference type="NCBI Taxonomy" id="2316362"/>
    <lineage>
        <taxon>Eukaryota</taxon>
        <taxon>Fungi</taxon>
        <taxon>Dikarya</taxon>
        <taxon>Basidiomycota</taxon>
        <taxon>Agaricomycotina</taxon>
        <taxon>Agaricomycetes</taxon>
        <taxon>Agaricomycetidae</taxon>
        <taxon>Agaricales</taxon>
        <taxon>Agaricineae</taxon>
        <taxon>Psathyrellaceae</taxon>
        <taxon>Candolleomyces</taxon>
    </lineage>
</organism>
<dbReference type="PANTHER" id="PTHR10039">
    <property type="entry name" value="AMELOGENIN"/>
    <property type="match status" value="1"/>
</dbReference>
<dbReference type="InterPro" id="IPR059179">
    <property type="entry name" value="MLKL-like_MCAfunc"/>
</dbReference>
<dbReference type="AlphaFoldDB" id="A0A4Q2DM34"/>
<gene>
    <name evidence="5" type="ORF">EST38_g5488</name>
</gene>
<evidence type="ECO:0000313" key="6">
    <source>
        <dbReference type="Proteomes" id="UP000290288"/>
    </source>
</evidence>
<reference evidence="5 6" key="1">
    <citation type="submission" date="2019-01" db="EMBL/GenBank/DDBJ databases">
        <title>Draft genome sequence of Psathyrella aberdarensis IHI B618.</title>
        <authorList>
            <person name="Buettner E."/>
            <person name="Kellner H."/>
        </authorList>
    </citation>
    <scope>NUCLEOTIDE SEQUENCE [LARGE SCALE GENOMIC DNA]</scope>
    <source>
        <strain evidence="5 6">IHI B618</strain>
    </source>
</reference>
<feature type="compositionally biased region" description="Polar residues" evidence="3">
    <location>
        <begin position="37"/>
        <end position="50"/>
    </location>
</feature>
<dbReference type="EMBL" id="SDEE01000152">
    <property type="protein sequence ID" value="RXW20376.1"/>
    <property type="molecule type" value="Genomic_DNA"/>
</dbReference>
<feature type="region of interest" description="Disordered" evidence="3">
    <location>
        <begin position="152"/>
        <end position="183"/>
    </location>
</feature>
<evidence type="ECO:0000256" key="3">
    <source>
        <dbReference type="SAM" id="MobiDB-lite"/>
    </source>
</evidence>
<feature type="compositionally biased region" description="Polar residues" evidence="3">
    <location>
        <begin position="1"/>
        <end position="23"/>
    </location>
</feature>
<feature type="region of interest" description="Disordered" evidence="3">
    <location>
        <begin position="1"/>
        <end position="77"/>
    </location>
</feature>
<proteinExistence type="predicted"/>
<evidence type="ECO:0000259" key="4">
    <source>
        <dbReference type="Pfam" id="PF24883"/>
    </source>
</evidence>
<keyword evidence="1" id="KW-0677">Repeat</keyword>
<dbReference type="InterPro" id="IPR027417">
    <property type="entry name" value="P-loop_NTPase"/>
</dbReference>
<dbReference type="Pfam" id="PF24883">
    <property type="entry name" value="NPHP3_N"/>
    <property type="match status" value="1"/>
</dbReference>
<keyword evidence="2" id="KW-0175">Coiled coil</keyword>
<comment type="caution">
    <text evidence="5">The sequence shown here is derived from an EMBL/GenBank/DDBJ whole genome shotgun (WGS) entry which is preliminary data.</text>
</comment>
<dbReference type="Gene3D" id="3.40.50.300">
    <property type="entry name" value="P-loop containing nucleotide triphosphate hydrolases"/>
    <property type="match status" value="1"/>
</dbReference>
<feature type="compositionally biased region" description="Polar residues" evidence="3">
    <location>
        <begin position="155"/>
        <end position="166"/>
    </location>
</feature>
<dbReference type="STRING" id="2316362.A0A4Q2DM34"/>
<sequence length="522" mass="54837">MSEVTKTCGDNTAGNLERNTPIPSQAAMPGDGETHGNRPSSSSRIKQVGNSVKKAAKSLFKGEEPGEGGNTESGAGGTVRVHQAGAIQELGRAAYRVAMIPAVAARRAEAPTGAGATNNCPLDRAATLEGLGAPVEDPTLALAAAQAVVSQDDSLTSSSQPETPDTSKPLATTGLTGEGLGPERAECLSSPTAGQVDEVGVVSNPSAASSQKTWAIVAAALKKTLSGAVSFLPDPFKGPAEVLLKVVDVFEQAKSNREEMEDLKARCNLLNESMANALASASKRRDGESLSDVLGESIGRLVKGIYDTLMELMANRSTGIAAYVLVEDDTEALKKANQKIDQVLQCFWIENLIAGTLISSDIHQTVRDQEGWMRKLCVTMNDHFKNAALDRLTNVPGAAFDSQELAKVNTCFMGTRVKLLTGIGRWMGDTGLNEQETGRPIYVLDGIAGIGKSTVAKTVAQHAAAFNSLGASFFFSADHASRQQAAGFVHTIAYQLACYDPSYGQAIAAAIDDHPESLHKHA</sequence>
<accession>A0A4Q2DM34</accession>
<dbReference type="InterPro" id="IPR056884">
    <property type="entry name" value="NPHP3-like_N"/>
</dbReference>
<keyword evidence="6" id="KW-1185">Reference proteome</keyword>
<protein>
    <recommendedName>
        <fullName evidence="4">Nephrocystin 3-like N-terminal domain-containing protein</fullName>
    </recommendedName>
</protein>
<evidence type="ECO:0000256" key="2">
    <source>
        <dbReference type="SAM" id="Coils"/>
    </source>
</evidence>
<dbReference type="CDD" id="cd21037">
    <property type="entry name" value="MLKL_NTD"/>
    <property type="match status" value="1"/>
</dbReference>